<dbReference type="GO" id="GO:0034388">
    <property type="term" value="C:Pwp2p-containing subcomplex of 90S preribosome"/>
    <property type="evidence" value="ECO:0007669"/>
    <property type="project" value="TreeGrafter"/>
</dbReference>
<name>A0A5M9MQA3_9EURO</name>
<dbReference type="PROSITE" id="PS00678">
    <property type="entry name" value="WD_REPEATS_1"/>
    <property type="match status" value="1"/>
</dbReference>
<feature type="domain" description="WDR36/Utp21 C-terminal" evidence="4">
    <location>
        <begin position="696"/>
        <end position="916"/>
    </location>
</feature>
<dbReference type="OrthoDB" id="10250769at2759"/>
<dbReference type="GeneID" id="54327832"/>
<feature type="repeat" description="WD" evidence="3">
    <location>
        <begin position="577"/>
        <end position="618"/>
    </location>
</feature>
<evidence type="ECO:0000313" key="6">
    <source>
        <dbReference type="EMBL" id="KAA8649235.1"/>
    </source>
</evidence>
<evidence type="ECO:0008006" key="8">
    <source>
        <dbReference type="Google" id="ProtNLM"/>
    </source>
</evidence>
<dbReference type="InterPro" id="IPR015943">
    <property type="entry name" value="WD40/YVTN_repeat-like_dom_sf"/>
</dbReference>
<dbReference type="Pfam" id="PF04192">
    <property type="entry name" value="Utp21"/>
    <property type="match status" value="1"/>
</dbReference>
<keyword evidence="2" id="KW-0677">Repeat</keyword>
<dbReference type="RefSeq" id="XP_033428596.1">
    <property type="nucleotide sequence ID" value="XM_033569790.1"/>
</dbReference>
<evidence type="ECO:0000259" key="4">
    <source>
        <dbReference type="Pfam" id="PF04192"/>
    </source>
</evidence>
<dbReference type="Pfam" id="PF25171">
    <property type="entry name" value="Beta-prop_WDR36-Utp21_1st"/>
    <property type="match status" value="1"/>
</dbReference>
<dbReference type="SMART" id="SM00320">
    <property type="entry name" value="WD40"/>
    <property type="match status" value="7"/>
</dbReference>
<dbReference type="AlphaFoldDB" id="A0A5M9MQA3"/>
<protein>
    <recommendedName>
        <fullName evidence="8">Small-subunit processome Utp21 domain-containing protein</fullName>
    </recommendedName>
</protein>
<dbReference type="GO" id="GO:0032040">
    <property type="term" value="C:small-subunit processome"/>
    <property type="evidence" value="ECO:0007669"/>
    <property type="project" value="InterPro"/>
</dbReference>
<dbReference type="EMBL" id="QUQM01000003">
    <property type="protein sequence ID" value="KAA8649235.1"/>
    <property type="molecule type" value="Genomic_DNA"/>
</dbReference>
<evidence type="ECO:0000256" key="3">
    <source>
        <dbReference type="PROSITE-ProRule" id="PRU00221"/>
    </source>
</evidence>
<dbReference type="SUPFAM" id="SSF50998">
    <property type="entry name" value="Quinoprotein alcohol dehydrogenase-like"/>
    <property type="match status" value="1"/>
</dbReference>
<dbReference type="Gene3D" id="2.130.10.10">
    <property type="entry name" value="YVTN repeat-like/Quinoprotein amine dehydrogenase"/>
    <property type="match status" value="2"/>
</dbReference>
<evidence type="ECO:0000259" key="5">
    <source>
        <dbReference type="Pfam" id="PF25171"/>
    </source>
</evidence>
<organism evidence="6 7">
    <name type="scientific">Aspergillus tanneri</name>
    <dbReference type="NCBI Taxonomy" id="1220188"/>
    <lineage>
        <taxon>Eukaryota</taxon>
        <taxon>Fungi</taxon>
        <taxon>Dikarya</taxon>
        <taxon>Ascomycota</taxon>
        <taxon>Pezizomycotina</taxon>
        <taxon>Eurotiomycetes</taxon>
        <taxon>Eurotiomycetidae</taxon>
        <taxon>Eurotiales</taxon>
        <taxon>Aspergillaceae</taxon>
        <taxon>Aspergillus</taxon>
        <taxon>Aspergillus subgen. Circumdati</taxon>
    </lineage>
</organism>
<dbReference type="InterPro" id="IPR059157">
    <property type="entry name" value="WDR36-Utp21_N"/>
</dbReference>
<sequence length="919" mass="100877">MPSLHNSGFDLPLAKRQKRKADEGPQRVAETAGSKIFSPYRTLGLVSPTIVPFTCVRLGKATFQITTCVGRSLQTYDLRKGLNLVFVSRPQTPEIITATFAWQDKVFAAWGDVRPGSSRGVWVFKRGKKIASLGVPPVAFEPIDRLLVFWFMDCRLQQKMHTEEIYTREMCTMPTYLNKIFVGRHDGLVDIWNVKTGKLIYSIVPASMEAGGVTSLEPSTVLSLIAVAYKNGGLYIYNIETGQVFMSLRTNSSKMPQITSIAFRSDGIGAGDDGQKPGVMATTCIDSGDITMWDFNGGSRVTGTLRSAHLVSQNEAGSGINHIKFLAGQPVLVSSGKDNALRTWVFDHSTFSPIPRPLHSRRGHSAAITTLDFLPSLSDGSEFRGKWLLSASKDRSLWGFSVRKDSQNTEISQGSVERKANKRAGASLVTNRAHIIAQEDFKASEVTCIACSLNRDGGIGVTTSGSVWANPKSKNTEASNRTGWESIVTGHRGDRYARTWFWGKKKAGRWIFETSDGTDVKSVAITQCGTFALVGSAGGSIDMFNMQSGAYRQSFPTAEIKGNNSVRPGALVALKDCSKHTKSVTGLWVDGLNQTVISCSLDGKVKFWDFRSGVLLNELNWHPLTSITGLRYSSASDLAAFSCDDLSIRVVDIQMKKVVHMAIPTASGEHGTEPIEAVFRAEHERAESAGPILCTEQLSQEMMTLSVVPRNKWQALINLDLIKERNKPNTPPKASQKAPFFLPTISATSDSKADVDLELLVDITAAERSQIAKMQQSKRADIANSRFTALLQNGHASGDFEPFVDYLKSLSPAKADLEIRSLDPMISNGRSELSDFIHALSSRLHQRKDFELVNAWMAVVLKVHADIIAKCSISCDLGKKNVLKESLLAWSNMQQREAQRLAQLVGYCRGVVGFLRSSR</sequence>
<dbReference type="Pfam" id="PF25168">
    <property type="entry name" value="Beta-prop_WDR36-Utp21_2nd"/>
    <property type="match status" value="1"/>
</dbReference>
<dbReference type="PANTHER" id="PTHR22840:SF12">
    <property type="entry name" value="WD REPEAT-CONTAINING PROTEIN 36"/>
    <property type="match status" value="1"/>
</dbReference>
<dbReference type="InterPro" id="IPR011047">
    <property type="entry name" value="Quinoprotein_ADH-like_sf"/>
</dbReference>
<evidence type="ECO:0000313" key="7">
    <source>
        <dbReference type="Proteomes" id="UP000324241"/>
    </source>
</evidence>
<dbReference type="InterPro" id="IPR007319">
    <property type="entry name" value="WDR36/Utp21_C"/>
</dbReference>
<evidence type="ECO:0000256" key="1">
    <source>
        <dbReference type="ARBA" id="ARBA00022574"/>
    </source>
</evidence>
<reference evidence="6 7" key="1">
    <citation type="submission" date="2019-08" db="EMBL/GenBank/DDBJ databases">
        <title>The genome sequence of a newly discovered highly antifungal drug resistant Aspergillus species, Aspergillus tanneri NIH 1004.</title>
        <authorList>
            <person name="Mounaud S."/>
            <person name="Singh I."/>
            <person name="Joardar V."/>
            <person name="Pakala S."/>
            <person name="Pakala S."/>
            <person name="Venepally P."/>
            <person name="Chung J.K."/>
            <person name="Losada L."/>
            <person name="Nierman W.C."/>
        </authorList>
    </citation>
    <scope>NUCLEOTIDE SEQUENCE [LARGE SCALE GENOMIC DNA]</scope>
    <source>
        <strain evidence="6 7">NIH1004</strain>
    </source>
</reference>
<proteinExistence type="predicted"/>
<evidence type="ECO:0000256" key="2">
    <source>
        <dbReference type="ARBA" id="ARBA00022737"/>
    </source>
</evidence>
<dbReference type="Proteomes" id="UP000324241">
    <property type="component" value="Unassembled WGS sequence"/>
</dbReference>
<dbReference type="PROSITE" id="PS50082">
    <property type="entry name" value="WD_REPEATS_2"/>
    <property type="match status" value="1"/>
</dbReference>
<dbReference type="InterPro" id="IPR001680">
    <property type="entry name" value="WD40_rpt"/>
</dbReference>
<keyword evidence="1 3" id="KW-0853">WD repeat</keyword>
<accession>A0A5M9MQA3</accession>
<dbReference type="PANTHER" id="PTHR22840">
    <property type="entry name" value="WD REPEAT-CONTAINING PROTEIN 36"/>
    <property type="match status" value="1"/>
</dbReference>
<dbReference type="InterPro" id="IPR019775">
    <property type="entry name" value="WD40_repeat_CS"/>
</dbReference>
<feature type="domain" description="WDR36/Utp21 N-terminal" evidence="5">
    <location>
        <begin position="65"/>
        <end position="347"/>
    </location>
</feature>
<gene>
    <name evidence="6" type="ORF">ATNIH1004_005130</name>
</gene>
<comment type="caution">
    <text evidence="6">The sequence shown here is derived from an EMBL/GenBank/DDBJ whole genome shotgun (WGS) entry which is preliminary data.</text>
</comment>
<dbReference type="GO" id="GO:0006364">
    <property type="term" value="P:rRNA processing"/>
    <property type="evidence" value="ECO:0007669"/>
    <property type="project" value="InterPro"/>
</dbReference>